<dbReference type="InterPro" id="IPR011037">
    <property type="entry name" value="Pyrv_Knase-like_insert_dom_sf"/>
</dbReference>
<organism evidence="3 4">
    <name type="scientific">Saccoglossus kowalevskii</name>
    <name type="common">Acorn worm</name>
    <dbReference type="NCBI Taxonomy" id="10224"/>
    <lineage>
        <taxon>Eukaryota</taxon>
        <taxon>Metazoa</taxon>
        <taxon>Hemichordata</taxon>
        <taxon>Enteropneusta</taxon>
        <taxon>Harrimaniidae</taxon>
        <taxon>Saccoglossus</taxon>
    </lineage>
</organism>
<dbReference type="InterPro" id="IPR005302">
    <property type="entry name" value="MoCF_Sase_C"/>
</dbReference>
<evidence type="ECO:0000259" key="2">
    <source>
        <dbReference type="PROSITE" id="PS51340"/>
    </source>
</evidence>
<dbReference type="RefSeq" id="XP_002739130.1">
    <property type="nucleotide sequence ID" value="XM_002739084.1"/>
</dbReference>
<evidence type="ECO:0000313" key="3">
    <source>
        <dbReference type="Proteomes" id="UP000694865"/>
    </source>
</evidence>
<dbReference type="PROSITE" id="PS51340">
    <property type="entry name" value="MOSC"/>
    <property type="match status" value="1"/>
</dbReference>
<dbReference type="Pfam" id="PF03473">
    <property type="entry name" value="MOSC"/>
    <property type="match status" value="1"/>
</dbReference>
<reference evidence="4" key="1">
    <citation type="submission" date="2025-08" db="UniProtKB">
        <authorList>
            <consortium name="RefSeq"/>
        </authorList>
    </citation>
    <scope>IDENTIFICATION</scope>
    <source>
        <tissue evidence="4">Testes</tissue>
    </source>
</reference>
<dbReference type="SUPFAM" id="SSF50800">
    <property type="entry name" value="PK beta-barrel domain-like"/>
    <property type="match status" value="1"/>
</dbReference>
<dbReference type="Pfam" id="PF03476">
    <property type="entry name" value="MOSC_N"/>
    <property type="match status" value="1"/>
</dbReference>
<feature type="transmembrane region" description="Helical" evidence="1">
    <location>
        <begin position="6"/>
        <end position="28"/>
    </location>
</feature>
<keyword evidence="1" id="KW-0812">Transmembrane</keyword>
<dbReference type="PANTHER" id="PTHR14237:SF19">
    <property type="entry name" value="MITOCHONDRIAL AMIDOXIME REDUCING COMPONENT 1"/>
    <property type="match status" value="1"/>
</dbReference>
<evidence type="ECO:0000313" key="4">
    <source>
        <dbReference type="RefSeq" id="XP_002739130.1"/>
    </source>
</evidence>
<keyword evidence="1" id="KW-1133">Transmembrane helix</keyword>
<gene>
    <name evidence="4" type="primary">LOC100372587</name>
</gene>
<proteinExistence type="predicted"/>
<evidence type="ECO:0000256" key="1">
    <source>
        <dbReference type="SAM" id="Phobius"/>
    </source>
</evidence>
<dbReference type="PANTHER" id="PTHR14237">
    <property type="entry name" value="MOLYBDOPTERIN COFACTOR SULFURASE MOSC"/>
    <property type="match status" value="1"/>
</dbReference>
<sequence>MSKLDYTTALITGGVAICTAAAVGVFIYRARKRTRVFKAVGVLEEMYLHPIKSCRGVLVDKGYCNVQGLQYKTLRDRYWIIVNDKNIVLRIRNEPMMTLITPTLSADNRYMYLDAPNMTTLKIPIDTREVPKGEQKLIDISVYGTDIKGYYCGKQSEQWLTTYLKVPGCKLLNCDDDIKLRDASDVIRPRRVNRKGDFVAYADYAAFMLLSKESLTDLNEKLETPVSMRYFRPTLVVSGCEPFAEDTWKFIKIGNVVLRHMKFTERCKSVTVDPETGIMAEDNEPLKTLKTRRQAMYRDSPLLGVHLCLDSEGSIKLGDVVYAALE</sequence>
<dbReference type="Proteomes" id="UP000694865">
    <property type="component" value="Unplaced"/>
</dbReference>
<dbReference type="SUPFAM" id="SSF141673">
    <property type="entry name" value="MOSC N-terminal domain-like"/>
    <property type="match status" value="1"/>
</dbReference>
<protein>
    <submittedName>
        <fullName evidence="4">MOSC domain-containing protein 2, mitochondrial-like</fullName>
    </submittedName>
</protein>
<dbReference type="InterPro" id="IPR005303">
    <property type="entry name" value="MOCOS_middle"/>
</dbReference>
<feature type="domain" description="MOSC" evidence="2">
    <location>
        <begin position="181"/>
        <end position="324"/>
    </location>
</feature>
<keyword evidence="3" id="KW-1185">Reference proteome</keyword>
<accession>A0ABM0GWW4</accession>
<dbReference type="GeneID" id="100372587"/>
<keyword evidence="1" id="KW-0472">Membrane</keyword>
<name>A0ABM0GWW4_SACKO</name>